<keyword evidence="4" id="KW-1185">Reference proteome</keyword>
<comment type="caution">
    <text evidence="3">The sequence shown here is derived from an EMBL/GenBank/DDBJ whole genome shotgun (WGS) entry which is preliminary data.</text>
</comment>
<accession>A0A4S4NLF3</accession>
<dbReference type="RefSeq" id="WP_136458041.1">
    <property type="nucleotide sequence ID" value="NZ_SRSF01000002.1"/>
</dbReference>
<proteinExistence type="predicted"/>
<dbReference type="OrthoDB" id="1491447at2"/>
<evidence type="ECO:0000256" key="1">
    <source>
        <dbReference type="SAM" id="SignalP"/>
    </source>
</evidence>
<dbReference type="Proteomes" id="UP000308528">
    <property type="component" value="Unassembled WGS sequence"/>
</dbReference>
<dbReference type="NCBIfam" id="TIGR04183">
    <property type="entry name" value="Por_Secre_tail"/>
    <property type="match status" value="1"/>
</dbReference>
<feature type="chain" id="PRO_5020463987" evidence="1">
    <location>
        <begin position="20"/>
        <end position="380"/>
    </location>
</feature>
<dbReference type="AlphaFoldDB" id="A0A4S4NLF3"/>
<dbReference type="Pfam" id="PF18962">
    <property type="entry name" value="Por_Secre_tail"/>
    <property type="match status" value="1"/>
</dbReference>
<dbReference type="InterPro" id="IPR026444">
    <property type="entry name" value="Secre_tail"/>
</dbReference>
<evidence type="ECO:0000313" key="3">
    <source>
        <dbReference type="EMBL" id="THH40612.1"/>
    </source>
</evidence>
<protein>
    <submittedName>
        <fullName evidence="3">T9SS type A sorting domain-containing protein</fullName>
    </submittedName>
</protein>
<name>A0A4S4NLF3_9BACT</name>
<evidence type="ECO:0000313" key="4">
    <source>
        <dbReference type="Proteomes" id="UP000308528"/>
    </source>
</evidence>
<keyword evidence="1" id="KW-0732">Signal</keyword>
<evidence type="ECO:0000259" key="2">
    <source>
        <dbReference type="Pfam" id="PF18962"/>
    </source>
</evidence>
<sequence length="380" mass="41478">MPRILTLLLLLAFTATLSGQIVLTDAYFPVAGDTLRYNTTEEVSTVVLLDPGADRQWDFGTLSAGAEADQVVTAVAGDPRFTNASLSIEVDSATVGLFQVTPDAYSLIGIRGSLDVLPGYTFEAPVSPARPERRAPLSYQDNFDLNTTITLTVATDSLPTSAREQFGNVLNGVDSIRIISRSAREDVVDAYGTLTLNGQTYAVLRERRTEVLNNRIEIKIGALPYTDVTSLVAPQVPEFSEFFGLQPPQTTYYFWSDTEKEAIATVAVDEDGNPEGITYIRSDATSSVGDPFLHQARIHLYPNPASRFATIELEGLDAGTYTLRVVNVLGRQVATQQFFPTGFSARVDLDVSRLPRGTYLYSITNERGRTLTTQRLLVGG</sequence>
<reference evidence="3 4" key="1">
    <citation type="submission" date="2019-04" db="EMBL/GenBank/DDBJ databases">
        <title>Lewinella litorea sp. nov., isolated from a marine sand.</title>
        <authorList>
            <person name="Yoon J.-H."/>
        </authorList>
    </citation>
    <scope>NUCLEOTIDE SEQUENCE [LARGE SCALE GENOMIC DNA]</scope>
    <source>
        <strain evidence="3 4">HSMS-39</strain>
    </source>
</reference>
<organism evidence="3 4">
    <name type="scientific">Neolewinella litorea</name>
    <dbReference type="NCBI Taxonomy" id="2562452"/>
    <lineage>
        <taxon>Bacteria</taxon>
        <taxon>Pseudomonadati</taxon>
        <taxon>Bacteroidota</taxon>
        <taxon>Saprospiria</taxon>
        <taxon>Saprospirales</taxon>
        <taxon>Lewinellaceae</taxon>
        <taxon>Neolewinella</taxon>
    </lineage>
</organism>
<feature type="signal peptide" evidence="1">
    <location>
        <begin position="1"/>
        <end position="19"/>
    </location>
</feature>
<gene>
    <name evidence="3" type="ORF">E4021_07735</name>
</gene>
<dbReference type="EMBL" id="SRSF01000002">
    <property type="protein sequence ID" value="THH40612.1"/>
    <property type="molecule type" value="Genomic_DNA"/>
</dbReference>
<feature type="domain" description="Secretion system C-terminal sorting" evidence="2">
    <location>
        <begin position="300"/>
        <end position="371"/>
    </location>
</feature>